<dbReference type="Proteomes" id="UP000277537">
    <property type="component" value="Unassembled WGS sequence"/>
</dbReference>
<feature type="compositionally biased region" description="Polar residues" evidence="1">
    <location>
        <begin position="1"/>
        <end position="10"/>
    </location>
</feature>
<evidence type="ECO:0000256" key="1">
    <source>
        <dbReference type="SAM" id="MobiDB-lite"/>
    </source>
</evidence>
<evidence type="ECO:0000313" key="2">
    <source>
        <dbReference type="EMBL" id="RSE25104.1"/>
    </source>
</evidence>
<name>A0A427UXC8_ACIJO</name>
<comment type="caution">
    <text evidence="2">The sequence shown here is derived from an EMBL/GenBank/DDBJ whole genome shotgun (WGS) entry which is preliminary data.</text>
</comment>
<feature type="region of interest" description="Disordered" evidence="1">
    <location>
        <begin position="1"/>
        <end position="21"/>
    </location>
</feature>
<reference evidence="2 3" key="1">
    <citation type="submission" date="2018-10" db="EMBL/GenBank/DDBJ databases">
        <title>Transmission dynamics of multidrug resistant bacteria on intensive care unit surfaces.</title>
        <authorList>
            <person name="D'Souza A.W."/>
            <person name="Potter R.F."/>
            <person name="Wallace M."/>
            <person name="Shupe A."/>
            <person name="Patel S."/>
            <person name="Sun S."/>
            <person name="Gul D."/>
            <person name="Kwon J.H."/>
            <person name="Andleeb S."/>
            <person name="Burnham C.-A.D."/>
            <person name="Dantas G."/>
        </authorList>
    </citation>
    <scope>NUCLEOTIDE SEQUENCE [LARGE SCALE GENOMIC DNA]</scope>
    <source>
        <strain evidence="2 3">AJ_385</strain>
    </source>
</reference>
<accession>A0A427UXC8</accession>
<proteinExistence type="predicted"/>
<protein>
    <submittedName>
        <fullName evidence="2">Uncharacterized protein</fullName>
    </submittedName>
</protein>
<gene>
    <name evidence="2" type="ORF">EGT73_05120</name>
</gene>
<dbReference type="RefSeq" id="WP_125273658.1">
    <property type="nucleotide sequence ID" value="NZ_RHXE01000007.1"/>
</dbReference>
<sequence length="105" mass="12266">MTTSTQNSFSKRLDDDAQGNTRLSLGTKYPVVYVAKGKDIFKETANGLVKVTLEEQVAKPWIRENFERERTFQRKKNLAIALQRTHIPLRERREYKRRAGWVGAR</sequence>
<organism evidence="2 3">
    <name type="scientific">Acinetobacter johnsonii</name>
    <dbReference type="NCBI Taxonomy" id="40214"/>
    <lineage>
        <taxon>Bacteria</taxon>
        <taxon>Pseudomonadati</taxon>
        <taxon>Pseudomonadota</taxon>
        <taxon>Gammaproteobacteria</taxon>
        <taxon>Moraxellales</taxon>
        <taxon>Moraxellaceae</taxon>
        <taxon>Acinetobacter</taxon>
    </lineage>
</organism>
<evidence type="ECO:0000313" key="3">
    <source>
        <dbReference type="Proteomes" id="UP000277537"/>
    </source>
</evidence>
<dbReference type="AlphaFoldDB" id="A0A427UXC8"/>
<dbReference type="EMBL" id="RHXE01000007">
    <property type="protein sequence ID" value="RSE25104.1"/>
    <property type="molecule type" value="Genomic_DNA"/>
</dbReference>